<name>A0A4U3AA73_9BACI</name>
<feature type="DNA-binding region" description="H-T-H motif" evidence="2">
    <location>
        <begin position="26"/>
        <end position="45"/>
    </location>
</feature>
<comment type="caution">
    <text evidence="4">The sequence shown here is derived from an EMBL/GenBank/DDBJ whole genome shotgun (WGS) entry which is preliminary data.</text>
</comment>
<dbReference type="PANTHER" id="PTHR30055">
    <property type="entry name" value="HTH-TYPE TRANSCRIPTIONAL REGULATOR RUTR"/>
    <property type="match status" value="1"/>
</dbReference>
<keyword evidence="1 2" id="KW-0238">DNA-binding</keyword>
<gene>
    <name evidence="4" type="ORF">FC699_30795</name>
</gene>
<evidence type="ECO:0000256" key="1">
    <source>
        <dbReference type="ARBA" id="ARBA00023125"/>
    </source>
</evidence>
<dbReference type="Gene3D" id="1.10.357.10">
    <property type="entry name" value="Tetracycline Repressor, domain 2"/>
    <property type="match status" value="1"/>
</dbReference>
<dbReference type="GO" id="GO:0000976">
    <property type="term" value="F:transcription cis-regulatory region binding"/>
    <property type="evidence" value="ECO:0007669"/>
    <property type="project" value="TreeGrafter"/>
</dbReference>
<proteinExistence type="predicted"/>
<dbReference type="Pfam" id="PF00440">
    <property type="entry name" value="TetR_N"/>
    <property type="match status" value="1"/>
</dbReference>
<dbReference type="PROSITE" id="PS50977">
    <property type="entry name" value="HTH_TETR_2"/>
    <property type="match status" value="1"/>
</dbReference>
<dbReference type="EMBL" id="SZON01002636">
    <property type="protein sequence ID" value="TKI85176.1"/>
    <property type="molecule type" value="Genomic_DNA"/>
</dbReference>
<dbReference type="PANTHER" id="PTHR30055:SF207">
    <property type="entry name" value="HTH-TYPE TRANSCRIPTIONAL REPRESSOR FATR"/>
    <property type="match status" value="1"/>
</dbReference>
<dbReference type="InterPro" id="IPR001647">
    <property type="entry name" value="HTH_TetR"/>
</dbReference>
<dbReference type="Proteomes" id="UP000305222">
    <property type="component" value="Unassembled WGS sequence"/>
</dbReference>
<dbReference type="PRINTS" id="PR00455">
    <property type="entry name" value="HTHTETR"/>
</dbReference>
<organism evidence="4 5">
    <name type="scientific">Bacillus wiedmannii</name>
    <dbReference type="NCBI Taxonomy" id="1890302"/>
    <lineage>
        <taxon>Bacteria</taxon>
        <taxon>Bacillati</taxon>
        <taxon>Bacillota</taxon>
        <taxon>Bacilli</taxon>
        <taxon>Bacillales</taxon>
        <taxon>Bacillaceae</taxon>
        <taxon>Bacillus</taxon>
        <taxon>Bacillus cereus group</taxon>
    </lineage>
</organism>
<dbReference type="PROSITE" id="PS01081">
    <property type="entry name" value="HTH_TETR_1"/>
    <property type="match status" value="1"/>
</dbReference>
<dbReference type="InterPro" id="IPR023772">
    <property type="entry name" value="DNA-bd_HTH_TetR-type_CS"/>
</dbReference>
<dbReference type="InterPro" id="IPR050109">
    <property type="entry name" value="HTH-type_TetR-like_transc_reg"/>
</dbReference>
<evidence type="ECO:0000259" key="3">
    <source>
        <dbReference type="PROSITE" id="PS50977"/>
    </source>
</evidence>
<feature type="non-terminal residue" evidence="4">
    <location>
        <position position="64"/>
    </location>
</feature>
<evidence type="ECO:0000313" key="4">
    <source>
        <dbReference type="EMBL" id="TKI85176.1"/>
    </source>
</evidence>
<accession>A0A4U3AA73</accession>
<dbReference type="InterPro" id="IPR009057">
    <property type="entry name" value="Homeodomain-like_sf"/>
</dbReference>
<dbReference type="SUPFAM" id="SSF46689">
    <property type="entry name" value="Homeodomain-like"/>
    <property type="match status" value="1"/>
</dbReference>
<dbReference type="AlphaFoldDB" id="A0A4U3AA73"/>
<protein>
    <submittedName>
        <fullName evidence="4">Helix-turn-helix transcriptional regulator</fullName>
    </submittedName>
</protein>
<evidence type="ECO:0000256" key="2">
    <source>
        <dbReference type="PROSITE-ProRule" id="PRU00335"/>
    </source>
</evidence>
<reference evidence="4 5" key="1">
    <citation type="journal article" date="2019" name="Environ. Microbiol.">
        <title>An active ?-lactamase is a part of an orchestrated cell wall stress resistance network of Bacillus subtilis and related rhizosphere species.</title>
        <authorList>
            <person name="Bucher T."/>
            <person name="Keren-Paz A."/>
            <person name="Hausser J."/>
            <person name="Olender T."/>
            <person name="Cytryn E."/>
            <person name="Kolodkin-Gal I."/>
        </authorList>
    </citation>
    <scope>NUCLEOTIDE SEQUENCE [LARGE SCALE GENOMIC DNA]</scope>
    <source>
        <strain evidence="4 5">I5</strain>
    </source>
</reference>
<feature type="domain" description="HTH tetR-type" evidence="3">
    <location>
        <begin position="3"/>
        <end position="63"/>
    </location>
</feature>
<dbReference type="GO" id="GO:0003700">
    <property type="term" value="F:DNA-binding transcription factor activity"/>
    <property type="evidence" value="ECO:0007669"/>
    <property type="project" value="TreeGrafter"/>
</dbReference>
<sequence length="64" mass="7183">MAKNKQEDIFDAAMQLFAERGYDGTTIPMIAEKAKVGAGTIYRYFENKEALVNSLFSKSMLELS</sequence>
<evidence type="ECO:0000313" key="5">
    <source>
        <dbReference type="Proteomes" id="UP000305222"/>
    </source>
</evidence>